<evidence type="ECO:0000256" key="2">
    <source>
        <dbReference type="SAM" id="Phobius"/>
    </source>
</evidence>
<evidence type="ECO:0000313" key="5">
    <source>
        <dbReference type="Proteomes" id="UP000005408"/>
    </source>
</evidence>
<dbReference type="GO" id="GO:0008061">
    <property type="term" value="F:chitin binding"/>
    <property type="evidence" value="ECO:0007669"/>
    <property type="project" value="InterPro"/>
</dbReference>
<feature type="region of interest" description="Disordered" evidence="1">
    <location>
        <begin position="37"/>
        <end position="126"/>
    </location>
</feature>
<dbReference type="Proteomes" id="UP000005408">
    <property type="component" value="Unassembled WGS sequence"/>
</dbReference>
<evidence type="ECO:0000313" key="4">
    <source>
        <dbReference type="EnsemblMetazoa" id="G14319.5:cds"/>
    </source>
</evidence>
<proteinExistence type="predicted"/>
<feature type="compositionally biased region" description="Basic and acidic residues" evidence="1">
    <location>
        <begin position="105"/>
        <end position="126"/>
    </location>
</feature>
<keyword evidence="2" id="KW-0472">Membrane</keyword>
<dbReference type="SUPFAM" id="SSF57625">
    <property type="entry name" value="Invertebrate chitin-binding proteins"/>
    <property type="match status" value="1"/>
</dbReference>
<name>A0A8W8IJH7_MAGGI</name>
<accession>A0A8W8IJH7</accession>
<dbReference type="InterPro" id="IPR036508">
    <property type="entry name" value="Chitin-bd_dom_sf"/>
</dbReference>
<dbReference type="GO" id="GO:0005576">
    <property type="term" value="C:extracellular region"/>
    <property type="evidence" value="ECO:0007669"/>
    <property type="project" value="InterPro"/>
</dbReference>
<organism evidence="4 5">
    <name type="scientific">Magallana gigas</name>
    <name type="common">Pacific oyster</name>
    <name type="synonym">Crassostrea gigas</name>
    <dbReference type="NCBI Taxonomy" id="29159"/>
    <lineage>
        <taxon>Eukaryota</taxon>
        <taxon>Metazoa</taxon>
        <taxon>Spiralia</taxon>
        <taxon>Lophotrochozoa</taxon>
        <taxon>Mollusca</taxon>
        <taxon>Bivalvia</taxon>
        <taxon>Autobranchia</taxon>
        <taxon>Pteriomorphia</taxon>
        <taxon>Ostreida</taxon>
        <taxon>Ostreoidea</taxon>
        <taxon>Ostreidae</taxon>
        <taxon>Magallana</taxon>
    </lineage>
</organism>
<feature type="compositionally biased region" description="Polar residues" evidence="1">
    <location>
        <begin position="70"/>
        <end position="83"/>
    </location>
</feature>
<dbReference type="EnsemblMetazoa" id="G14319.5">
    <property type="protein sequence ID" value="G14319.5:cds"/>
    <property type="gene ID" value="G14319"/>
</dbReference>
<dbReference type="AlphaFoldDB" id="A0A8W8IJH7"/>
<dbReference type="Pfam" id="PF01607">
    <property type="entry name" value="CBM_14"/>
    <property type="match status" value="1"/>
</dbReference>
<feature type="domain" description="Chitin-binding type-2" evidence="3">
    <location>
        <begin position="410"/>
        <end position="471"/>
    </location>
</feature>
<keyword evidence="2" id="KW-0812">Transmembrane</keyword>
<protein>
    <recommendedName>
        <fullName evidence="3">Chitin-binding type-2 domain-containing protein</fullName>
    </recommendedName>
</protein>
<keyword evidence="5" id="KW-1185">Reference proteome</keyword>
<keyword evidence="2" id="KW-1133">Transmembrane helix</keyword>
<dbReference type="InterPro" id="IPR002557">
    <property type="entry name" value="Chitin-bd_dom"/>
</dbReference>
<feature type="transmembrane region" description="Helical" evidence="2">
    <location>
        <begin position="136"/>
        <end position="155"/>
    </location>
</feature>
<evidence type="ECO:0000256" key="1">
    <source>
        <dbReference type="SAM" id="MobiDB-lite"/>
    </source>
</evidence>
<sequence length="491" mass="54602">MATGQVSDFYQNSKITDFNLSNSSVYSTSYDDVQAITPKTQPVSPSAVDFSKIHTGSPSSYNPGAKLDPSSLQTNKDSRTLGNGSIGFNKDREEITFSQEPYTPSERDYPVDKSKKKDDDDEQPKKKVRYMDSARFIIASVFIAVAIVAVVVVTVEYENTPDTRPRPSASSVDFQCILIPNDTTAAKKLKFNTTIEILCDYSEKIASDVYNSTLLMEFKPEYYLLQTQNAIEINHTLLPTTVQAGRWQISVSHPHRRIRILGDPVKCGGDGYFRITLIQKPNKIYPSDVNIQIESETSEVQLEVGQSEADGQYQITCSSTSDCTPAPITLLGSLGNKVVPLYGVNFTCIIKYNDYDGWSVSCTGSIPKSVVSSIDEITCRPILEDKKEADKTEAKVSKDVLLCNNDETCNFQCPKQNQDKYYSDPKFCNIFHRCVDERLYTAPCGKGTYFSTKTCACSHINDVIGENSCNTDGLRLKGGNDKELCDDSTRR</sequence>
<evidence type="ECO:0000259" key="3">
    <source>
        <dbReference type="PROSITE" id="PS50940"/>
    </source>
</evidence>
<dbReference type="PROSITE" id="PS50940">
    <property type="entry name" value="CHIT_BIND_II"/>
    <property type="match status" value="1"/>
</dbReference>
<reference evidence="4" key="1">
    <citation type="submission" date="2022-08" db="UniProtKB">
        <authorList>
            <consortium name="EnsemblMetazoa"/>
        </authorList>
    </citation>
    <scope>IDENTIFICATION</scope>
    <source>
        <strain evidence="4">05x7-T-G4-1.051#20</strain>
    </source>
</reference>
<dbReference type="SMART" id="SM00494">
    <property type="entry name" value="ChtBD2"/>
    <property type="match status" value="1"/>
</dbReference>